<dbReference type="EMBL" id="VMBG01000001">
    <property type="protein sequence ID" value="TSJ79320.1"/>
    <property type="molecule type" value="Genomic_DNA"/>
</dbReference>
<name>A0A556QRQ2_9BACT</name>
<dbReference type="AlphaFoldDB" id="A0A556QRQ2"/>
<feature type="chain" id="PRO_5021754805" evidence="1">
    <location>
        <begin position="22"/>
        <end position="269"/>
    </location>
</feature>
<dbReference type="SUPFAM" id="SSF49899">
    <property type="entry name" value="Concanavalin A-like lectins/glucanases"/>
    <property type="match status" value="1"/>
</dbReference>
<organism evidence="2 3">
    <name type="scientific">Rariglobus hedericola</name>
    <dbReference type="NCBI Taxonomy" id="2597822"/>
    <lineage>
        <taxon>Bacteria</taxon>
        <taxon>Pseudomonadati</taxon>
        <taxon>Verrucomicrobiota</taxon>
        <taxon>Opitutia</taxon>
        <taxon>Opitutales</taxon>
        <taxon>Opitutaceae</taxon>
        <taxon>Rariglobus</taxon>
    </lineage>
</organism>
<dbReference type="InterPro" id="IPR013320">
    <property type="entry name" value="ConA-like_dom_sf"/>
</dbReference>
<accession>A0A556QRQ2</accession>
<feature type="signal peptide" evidence="1">
    <location>
        <begin position="1"/>
        <end position="21"/>
    </location>
</feature>
<keyword evidence="1" id="KW-0732">Signal</keyword>
<sequence length="269" mass="27413">MKSTALLPFLALFGTSLSAQSAPLLSWNFNEGGGAYTANLGSAGDANLYTVAVGGDGMPFFSADAKGVSEKTGDYALDLTSATGMGATTPNSTGPAAVVWSNSTGLSALSGLSSFTLTGWINPAVPLNASARIVVAGPITLMAGTEDRLSLQVNGTHSDVQSEPSFNKPGAWIFFAAVYDGTRTTDNVTYYVATTTPGTLTVAGTTTIAAGKLKPFSGQFLVGNNATKSATTRPFKGLIDNLAVHGAKDDASGALTKEKIEAIRAAATR</sequence>
<dbReference type="RefSeq" id="WP_144229751.1">
    <property type="nucleotide sequence ID" value="NZ_CBCRVV010000007.1"/>
</dbReference>
<dbReference type="OrthoDB" id="189082at2"/>
<gene>
    <name evidence="2" type="ORF">FPL22_08530</name>
</gene>
<dbReference type="Proteomes" id="UP000315648">
    <property type="component" value="Unassembled WGS sequence"/>
</dbReference>
<evidence type="ECO:0000256" key="1">
    <source>
        <dbReference type="SAM" id="SignalP"/>
    </source>
</evidence>
<keyword evidence="3" id="KW-1185">Reference proteome</keyword>
<proteinExistence type="predicted"/>
<dbReference type="Gene3D" id="2.60.120.200">
    <property type="match status" value="1"/>
</dbReference>
<protein>
    <submittedName>
        <fullName evidence="2">LamG domain-containing protein</fullName>
    </submittedName>
</protein>
<comment type="caution">
    <text evidence="2">The sequence shown here is derived from an EMBL/GenBank/DDBJ whole genome shotgun (WGS) entry which is preliminary data.</text>
</comment>
<reference evidence="2 3" key="1">
    <citation type="submission" date="2019-07" db="EMBL/GenBank/DDBJ databases">
        <title>Description of 53C-WASEF.</title>
        <authorList>
            <person name="Pitt A."/>
            <person name="Hahn M.W."/>
        </authorList>
    </citation>
    <scope>NUCLEOTIDE SEQUENCE [LARGE SCALE GENOMIC DNA]</scope>
    <source>
        <strain evidence="2 3">53C-WASEF</strain>
    </source>
</reference>
<evidence type="ECO:0000313" key="2">
    <source>
        <dbReference type="EMBL" id="TSJ79320.1"/>
    </source>
</evidence>
<evidence type="ECO:0000313" key="3">
    <source>
        <dbReference type="Proteomes" id="UP000315648"/>
    </source>
</evidence>